<evidence type="ECO:0000256" key="3">
    <source>
        <dbReference type="ARBA" id="ARBA00022475"/>
    </source>
</evidence>
<feature type="transmembrane region" description="Helical" evidence="9">
    <location>
        <begin position="129"/>
        <end position="147"/>
    </location>
</feature>
<keyword evidence="10" id="KW-0732">Signal</keyword>
<accession>A0ABZ2KYE8</accession>
<feature type="transmembrane region" description="Helical" evidence="9">
    <location>
        <begin position="89"/>
        <end position="117"/>
    </location>
</feature>
<keyword evidence="6 9" id="KW-1133">Transmembrane helix</keyword>
<dbReference type="CDD" id="cd07571">
    <property type="entry name" value="ALP_N-acyl_transferase"/>
    <property type="match status" value="1"/>
</dbReference>
<evidence type="ECO:0000256" key="6">
    <source>
        <dbReference type="ARBA" id="ARBA00022989"/>
    </source>
</evidence>
<keyword evidence="4 9" id="KW-0808">Transferase</keyword>
<feature type="domain" description="CN hydrolase" evidence="11">
    <location>
        <begin position="230"/>
        <end position="488"/>
    </location>
</feature>
<evidence type="ECO:0000256" key="2">
    <source>
        <dbReference type="ARBA" id="ARBA00010065"/>
    </source>
</evidence>
<evidence type="ECO:0000256" key="10">
    <source>
        <dbReference type="SAM" id="SignalP"/>
    </source>
</evidence>
<evidence type="ECO:0000256" key="8">
    <source>
        <dbReference type="ARBA" id="ARBA00023315"/>
    </source>
</evidence>
<keyword evidence="7 9" id="KW-0472">Membrane</keyword>
<dbReference type="HAMAP" id="MF_01148">
    <property type="entry name" value="Lnt"/>
    <property type="match status" value="1"/>
</dbReference>
<feature type="signal peptide" evidence="10">
    <location>
        <begin position="1"/>
        <end position="22"/>
    </location>
</feature>
<evidence type="ECO:0000259" key="11">
    <source>
        <dbReference type="PROSITE" id="PS50263"/>
    </source>
</evidence>
<dbReference type="InterPro" id="IPR004563">
    <property type="entry name" value="Apolipo_AcylTrfase"/>
</dbReference>
<comment type="catalytic activity">
    <reaction evidence="9">
        <text>N-terminal S-1,2-diacyl-sn-glyceryl-L-cysteinyl-[lipoprotein] + a glycerophospholipid = N-acyl-S-1,2-diacyl-sn-glyceryl-L-cysteinyl-[lipoprotein] + a 2-acyl-sn-glycero-3-phospholipid + H(+)</text>
        <dbReference type="Rhea" id="RHEA:48228"/>
        <dbReference type="Rhea" id="RHEA-COMP:14681"/>
        <dbReference type="Rhea" id="RHEA-COMP:14684"/>
        <dbReference type="ChEBI" id="CHEBI:15378"/>
        <dbReference type="ChEBI" id="CHEBI:136912"/>
        <dbReference type="ChEBI" id="CHEBI:140656"/>
        <dbReference type="ChEBI" id="CHEBI:140657"/>
        <dbReference type="ChEBI" id="CHEBI:140660"/>
        <dbReference type="EC" id="2.3.1.269"/>
    </reaction>
</comment>
<reference evidence="12" key="1">
    <citation type="submission" date="2021-12" db="EMBL/GenBank/DDBJ databases">
        <title>Discovery of the Pendulisporaceae a myxobacterial family with distinct sporulation behavior and unique specialized metabolism.</title>
        <authorList>
            <person name="Garcia R."/>
            <person name="Popoff A."/>
            <person name="Bader C.D."/>
            <person name="Loehr J."/>
            <person name="Walesch S."/>
            <person name="Walt C."/>
            <person name="Boldt J."/>
            <person name="Bunk B."/>
            <person name="Haeckl F.J.F.P.J."/>
            <person name="Gunesch A.P."/>
            <person name="Birkelbach J."/>
            <person name="Nuebel U."/>
            <person name="Pietschmann T."/>
            <person name="Bach T."/>
            <person name="Mueller R."/>
        </authorList>
    </citation>
    <scope>NUCLEOTIDE SEQUENCE</scope>
    <source>
        <strain evidence="12">MSr11367</strain>
    </source>
</reference>
<protein>
    <recommendedName>
        <fullName evidence="9">Apolipoprotein N-acyltransferase</fullName>
        <shortName evidence="9">ALP N-acyltransferase</shortName>
        <ecNumber evidence="9">2.3.1.269</ecNumber>
    </recommendedName>
</protein>
<dbReference type="NCBIfam" id="TIGR00546">
    <property type="entry name" value="lnt"/>
    <property type="match status" value="1"/>
</dbReference>
<proteinExistence type="inferred from homology"/>
<name>A0ABZ2KYE8_9BACT</name>
<feature type="chain" id="PRO_5046213378" description="Apolipoprotein N-acyltransferase" evidence="10">
    <location>
        <begin position="23"/>
        <end position="524"/>
    </location>
</feature>
<organism evidence="12 13">
    <name type="scientific">Pendulispora rubella</name>
    <dbReference type="NCBI Taxonomy" id="2741070"/>
    <lineage>
        <taxon>Bacteria</taxon>
        <taxon>Pseudomonadati</taxon>
        <taxon>Myxococcota</taxon>
        <taxon>Myxococcia</taxon>
        <taxon>Myxococcales</taxon>
        <taxon>Sorangiineae</taxon>
        <taxon>Pendulisporaceae</taxon>
        <taxon>Pendulispora</taxon>
    </lineage>
</organism>
<comment type="similarity">
    <text evidence="2 9">Belongs to the CN hydrolase family. Apolipoprotein N-acyltransferase subfamily.</text>
</comment>
<dbReference type="InterPro" id="IPR036526">
    <property type="entry name" value="C-N_Hydrolase_sf"/>
</dbReference>
<dbReference type="SUPFAM" id="SSF56317">
    <property type="entry name" value="Carbon-nitrogen hydrolase"/>
    <property type="match status" value="1"/>
</dbReference>
<dbReference type="PROSITE" id="PS51257">
    <property type="entry name" value="PROKAR_LIPOPROTEIN"/>
    <property type="match status" value="1"/>
</dbReference>
<evidence type="ECO:0000256" key="1">
    <source>
        <dbReference type="ARBA" id="ARBA00004651"/>
    </source>
</evidence>
<dbReference type="Pfam" id="PF20154">
    <property type="entry name" value="LNT_N"/>
    <property type="match status" value="1"/>
</dbReference>
<dbReference type="PANTHER" id="PTHR38686:SF1">
    <property type="entry name" value="APOLIPOPROTEIN N-ACYLTRANSFERASE"/>
    <property type="match status" value="1"/>
</dbReference>
<dbReference type="EC" id="2.3.1.269" evidence="9"/>
<dbReference type="EMBL" id="CP089983">
    <property type="protein sequence ID" value="WXB03618.1"/>
    <property type="molecule type" value="Genomic_DNA"/>
</dbReference>
<comment type="function">
    <text evidence="9">Catalyzes the phospholipid dependent N-acylation of the N-terminal cysteine of apolipoprotein, the last step in lipoprotein maturation.</text>
</comment>
<dbReference type="InterPro" id="IPR003010">
    <property type="entry name" value="C-N_Hydrolase"/>
</dbReference>
<comment type="pathway">
    <text evidence="9">Protein modification; lipoprotein biosynthesis (N-acyl transfer).</text>
</comment>
<evidence type="ECO:0000256" key="5">
    <source>
        <dbReference type="ARBA" id="ARBA00022692"/>
    </source>
</evidence>
<dbReference type="Gene3D" id="3.60.110.10">
    <property type="entry name" value="Carbon-nitrogen hydrolase"/>
    <property type="match status" value="1"/>
</dbReference>
<dbReference type="RefSeq" id="WP_394833251.1">
    <property type="nucleotide sequence ID" value="NZ_CP089929.1"/>
</dbReference>
<evidence type="ECO:0000256" key="7">
    <source>
        <dbReference type="ARBA" id="ARBA00023136"/>
    </source>
</evidence>
<evidence type="ECO:0000256" key="9">
    <source>
        <dbReference type="HAMAP-Rule" id="MF_01148"/>
    </source>
</evidence>
<gene>
    <name evidence="9 12" type="primary">lnt</name>
    <name evidence="12" type="ORF">LVJ94_42785</name>
</gene>
<comment type="subcellular location">
    <subcellularLocation>
        <location evidence="1 9">Cell membrane</location>
        <topology evidence="1 9">Multi-pass membrane protein</topology>
    </subcellularLocation>
</comment>
<dbReference type="PANTHER" id="PTHR38686">
    <property type="entry name" value="APOLIPOPROTEIN N-ACYLTRANSFERASE"/>
    <property type="match status" value="1"/>
</dbReference>
<feature type="transmembrane region" description="Helical" evidence="9">
    <location>
        <begin position="32"/>
        <end position="51"/>
    </location>
</feature>
<evidence type="ECO:0000256" key="4">
    <source>
        <dbReference type="ARBA" id="ARBA00022679"/>
    </source>
</evidence>
<feature type="transmembrane region" description="Helical" evidence="9">
    <location>
        <begin position="58"/>
        <end position="77"/>
    </location>
</feature>
<keyword evidence="5 9" id="KW-0812">Transmembrane</keyword>
<keyword evidence="8 9" id="KW-0012">Acyltransferase</keyword>
<evidence type="ECO:0000313" key="12">
    <source>
        <dbReference type="EMBL" id="WXB03618.1"/>
    </source>
</evidence>
<dbReference type="PROSITE" id="PS50263">
    <property type="entry name" value="CN_HYDROLASE"/>
    <property type="match status" value="1"/>
</dbReference>
<keyword evidence="13" id="KW-1185">Reference proteome</keyword>
<dbReference type="Pfam" id="PF00795">
    <property type="entry name" value="CN_hydrolase"/>
    <property type="match status" value="1"/>
</dbReference>
<comment type="caution">
    <text evidence="9">Lacks conserved residue(s) required for the propagation of feature annotation.</text>
</comment>
<evidence type="ECO:0000313" key="13">
    <source>
        <dbReference type="Proteomes" id="UP001374803"/>
    </source>
</evidence>
<keyword evidence="3 9" id="KW-1003">Cell membrane</keyword>
<sequence>MARRRLFLFSLACLSGAFFACASPPFDLVSALWFGMAAFAYLLEECAEAAVPFSWFRGGLLGLGFGIGANVVALRFVPGVVTRFTPLPYSVGLVALVLLAAAQALRWMAAAWVWNALTQRMPWRVPRPVAFAAAVYIGTWVPVIFPWNPAGGATLRPELVQLADIIGERGVSAWMALSAGFLAMAVRQRQLRPAWAALALPAAMYLHGRIRMGEIDAMRAGAETAKVALVQPSVEATERWDRARARHILTSLTELTQRAERDGAELTIWHESAYPYEIAHASRRAPTASWTILQPGVHGPVLTGAVLRGGPPLAAADLQRSGETERFNSAVVARGDGSLSQPYDKLHLLWFGETVPLADTIPWIRRTFARGLGLTPGTSQVVLAVGKVRATVLICFEDTLPAAGREAMALAPNLLVNVTNDAWFTAGEAESTESELHLRMAAMRSIEGRRDMVRAVNYGPTSWVDAAGRVRGRYASTTPGILLAQPALLETPPTLYTRFGDGPFAVLLAAGTAAVAWAAARRRR</sequence>
<feature type="transmembrane region" description="Helical" evidence="9">
    <location>
        <begin position="502"/>
        <end position="520"/>
    </location>
</feature>
<dbReference type="Proteomes" id="UP001374803">
    <property type="component" value="Chromosome"/>
</dbReference>
<dbReference type="InterPro" id="IPR045378">
    <property type="entry name" value="LNT_N"/>
</dbReference>